<reference evidence="1 2" key="1">
    <citation type="submission" date="2015-09" db="EMBL/GenBank/DDBJ databases">
        <title>Genome announcement of multiple Pseudomonas syringae strains.</title>
        <authorList>
            <person name="Thakur S."/>
            <person name="Wang P.W."/>
            <person name="Gong Y."/>
            <person name="Weir B.S."/>
            <person name="Guttman D.S."/>
        </authorList>
    </citation>
    <scope>NUCLEOTIDE SEQUENCE [LARGE SCALE GENOMIC DNA]</scope>
    <source>
        <strain evidence="1 2">ICMP16929</strain>
    </source>
</reference>
<sequence length="94" mass="10363">MPVQHFARFGRGNAALGADQQLLLQLGLQRHQLLAQRRLRDVQHIGGLSQAADIDYFHKVFQAAKVHLLHSRVKTAMPEQDAGQLAKKGLSASS</sequence>
<protein>
    <submittedName>
        <fullName evidence="1">Flagellar hook-length control protein FliK</fullName>
    </submittedName>
</protein>
<evidence type="ECO:0000313" key="1">
    <source>
        <dbReference type="EMBL" id="KPY62464.1"/>
    </source>
</evidence>
<evidence type="ECO:0000313" key="2">
    <source>
        <dbReference type="Proteomes" id="UP000050384"/>
    </source>
</evidence>
<name>A0A0N8SV82_PSESX</name>
<comment type="caution">
    <text evidence="1">The sequence shown here is derived from an EMBL/GenBank/DDBJ whole genome shotgun (WGS) entry which is preliminary data.</text>
</comment>
<dbReference type="Proteomes" id="UP000050384">
    <property type="component" value="Unassembled WGS sequence"/>
</dbReference>
<dbReference type="EMBL" id="LJRI01001406">
    <property type="protein sequence ID" value="KPY62464.1"/>
    <property type="molecule type" value="Genomic_DNA"/>
</dbReference>
<keyword evidence="1" id="KW-0966">Cell projection</keyword>
<accession>A0A0N8SV82</accession>
<gene>
    <name evidence="1" type="ORF">ALO94_200611</name>
</gene>
<dbReference type="AlphaFoldDB" id="A0A0N8SV82"/>
<proteinExistence type="predicted"/>
<keyword evidence="1" id="KW-0969">Cilium</keyword>
<keyword evidence="1" id="KW-0282">Flagellum</keyword>
<organism evidence="1 2">
    <name type="scientific">Pseudomonas syringae pv. spinaceae</name>
    <dbReference type="NCBI Taxonomy" id="264459"/>
    <lineage>
        <taxon>Bacteria</taxon>
        <taxon>Pseudomonadati</taxon>
        <taxon>Pseudomonadota</taxon>
        <taxon>Gammaproteobacteria</taxon>
        <taxon>Pseudomonadales</taxon>
        <taxon>Pseudomonadaceae</taxon>
        <taxon>Pseudomonas</taxon>
        <taxon>Pseudomonas syringae</taxon>
    </lineage>
</organism>